<sequence length="837" mass="93142">MALNATVRAKVEKPTAEELGITGSASQLPNTFGNNWNDPAFRAQHHKKQVLRAEQTGANLTRLNLTQPPAPQRPEVTTAGAQALLQTLERDRDAVVAGRHGDRSSTAGSQTQGGFDVDDKALRFFAYFHERIPESAVETLRTRKVSLTFFLSDETFIIQEPRVANSGLPGGTLLKRQRVPIAEGDAARRSEAGPGHVTINDIEVNNTLNVFGFTYHIYACDGFTREFLTAIGTDVPMDGPEPDDSYHSEYRAKRINAKATSKSFETKDLSATLESLASKGNCAQHYPGETERALRFVRDSGKVLSFSGLWNDEEAAPGGILRTLDVRYFVEDDTILIIEKPNPVTKTESVQATFLSRRRLPVSGKTTKSVELTFAGRINGQRDAFLGHNDRYVSAQDLYIGAEINVFGRIVKLFDCDGYTREFMQSEMGLDPGQSIDVSDCFPKAVKKVMPVPPPTGFGTDEDSLASCSIQPKAKGKDMRGWHEHGGETLRFEMKIVVTEDNPEDRLRRFLLTYYLADGEIMITEMAVRNTGFTGGRFLKKQRVEKTKGARDYFKAEDFFVGAEVTISGFKFVVTDVDEHSKKYREFASTKGRDPSTLKAVSPERLKQLLNAFREYVTVRFYTNTEAFRAFDRDHDGFISLLEMKEVLKGSLITPHEEEAVALVKLFDKGGDGHVSYKDFMDAVAVAGAPATPSEAMDADGTKAVATAEQAQRKSQRTAILKALYQRFEGRCLNGFEMFRLLSTMPRAFRGRQTVELVALTNGSKDTIVTPVQLRRGLSEVLGMQLKPAEMAIVLEFFFPELPPSEYDAPADRSVRYGLKVADFQQRLTEMSRMGQL</sequence>
<feature type="domain" description="DM10" evidence="12">
    <location>
        <begin position="300"/>
        <end position="428"/>
    </location>
</feature>
<keyword evidence="2" id="KW-0963">Cytoplasm</keyword>
<dbReference type="PROSITE" id="PS00018">
    <property type="entry name" value="EF_HAND_1"/>
    <property type="match status" value="1"/>
</dbReference>
<dbReference type="PANTHER" id="PTHR12086">
    <property type="entry name" value="EF-HAND DOMAIN C-TERMINAL CONTAINING PROTEIN"/>
    <property type="match status" value="1"/>
</dbReference>
<dbReference type="Pfam" id="PF13499">
    <property type="entry name" value="EF-hand_7"/>
    <property type="match status" value="1"/>
</dbReference>
<keyword evidence="4" id="KW-0106">Calcium</keyword>
<keyword evidence="6" id="KW-0969">Cilium</keyword>
<dbReference type="PROSITE" id="PS51336">
    <property type="entry name" value="DM10"/>
    <property type="match status" value="3"/>
</dbReference>
<feature type="domain" description="EF-hand" evidence="11">
    <location>
        <begin position="626"/>
        <end position="654"/>
    </location>
</feature>
<accession>A0A7S1KZ99</accession>
<dbReference type="AlphaFoldDB" id="A0A7S1KZ99"/>
<organism evidence="13">
    <name type="scientific">Neobodo designis</name>
    <name type="common">Flagellated protozoan</name>
    <name type="synonym">Bodo designis</name>
    <dbReference type="NCBI Taxonomy" id="312471"/>
    <lineage>
        <taxon>Eukaryota</taxon>
        <taxon>Discoba</taxon>
        <taxon>Euglenozoa</taxon>
        <taxon>Kinetoplastea</taxon>
        <taxon>Metakinetoplastina</taxon>
        <taxon>Neobodonida</taxon>
        <taxon>Neobodo</taxon>
    </lineage>
</organism>
<dbReference type="Pfam" id="PF06565">
    <property type="entry name" value="DM10_dom"/>
    <property type="match status" value="3"/>
</dbReference>
<keyword evidence="7" id="KW-0206">Cytoskeleton</keyword>
<keyword evidence="8" id="KW-0966">Cell projection</keyword>
<evidence type="ECO:0000259" key="12">
    <source>
        <dbReference type="PROSITE" id="PS51336"/>
    </source>
</evidence>
<protein>
    <recommendedName>
        <fullName evidence="10">EF-hand domain-containing family member C2</fullName>
    </recommendedName>
</protein>
<evidence type="ECO:0000256" key="3">
    <source>
        <dbReference type="ARBA" id="ARBA00022737"/>
    </source>
</evidence>
<evidence type="ECO:0000256" key="4">
    <source>
        <dbReference type="ARBA" id="ARBA00022837"/>
    </source>
</evidence>
<keyword evidence="3" id="KW-0677">Repeat</keyword>
<dbReference type="InterPro" id="IPR002048">
    <property type="entry name" value="EF_hand_dom"/>
</dbReference>
<evidence type="ECO:0000313" key="13">
    <source>
        <dbReference type="EMBL" id="CAD9090269.1"/>
    </source>
</evidence>
<evidence type="ECO:0000256" key="5">
    <source>
        <dbReference type="ARBA" id="ARBA00022846"/>
    </source>
</evidence>
<evidence type="ECO:0000256" key="2">
    <source>
        <dbReference type="ARBA" id="ARBA00022490"/>
    </source>
</evidence>
<gene>
    <name evidence="13" type="ORF">NDES1114_LOCUS1409</name>
</gene>
<dbReference type="InterPro" id="IPR011992">
    <property type="entry name" value="EF-hand-dom_pair"/>
</dbReference>
<evidence type="ECO:0000256" key="6">
    <source>
        <dbReference type="ARBA" id="ARBA00023069"/>
    </source>
</evidence>
<dbReference type="SUPFAM" id="SSF47473">
    <property type="entry name" value="EF-hand"/>
    <property type="match status" value="1"/>
</dbReference>
<evidence type="ECO:0000256" key="8">
    <source>
        <dbReference type="ARBA" id="ARBA00023273"/>
    </source>
</evidence>
<evidence type="ECO:0000256" key="1">
    <source>
        <dbReference type="ARBA" id="ARBA00004611"/>
    </source>
</evidence>
<feature type="domain" description="DM10" evidence="12">
    <location>
        <begin position="118"/>
        <end position="232"/>
    </location>
</feature>
<dbReference type="PANTHER" id="PTHR12086:SF11">
    <property type="entry name" value="EF-HAND DOMAIN-CONTAINING FAMILY MEMBER C2"/>
    <property type="match status" value="1"/>
</dbReference>
<feature type="domain" description="DM10" evidence="12">
    <location>
        <begin position="486"/>
        <end position="589"/>
    </location>
</feature>
<dbReference type="InterPro" id="IPR040193">
    <property type="entry name" value="EFHC1/EFHC2/EFHB"/>
</dbReference>
<comment type="function">
    <text evidence="9">Microtubule inner protein (MIP) part of the dynein-decorated doublet microtubules (DMTs) in cilia axoneme, which is required for motile cilia beating.</text>
</comment>
<feature type="domain" description="EF-hand" evidence="11">
    <location>
        <begin position="655"/>
        <end position="690"/>
    </location>
</feature>
<dbReference type="Gene3D" id="1.10.238.10">
    <property type="entry name" value="EF-hand"/>
    <property type="match status" value="1"/>
</dbReference>
<dbReference type="SMART" id="SM00676">
    <property type="entry name" value="DM10"/>
    <property type="match status" value="3"/>
</dbReference>
<dbReference type="FunFam" id="2.30.29.170:FF:000004">
    <property type="entry name" value="EF-hand domain containing 2"/>
    <property type="match status" value="1"/>
</dbReference>
<evidence type="ECO:0000256" key="7">
    <source>
        <dbReference type="ARBA" id="ARBA00023212"/>
    </source>
</evidence>
<evidence type="ECO:0000256" key="9">
    <source>
        <dbReference type="ARBA" id="ARBA00035003"/>
    </source>
</evidence>
<evidence type="ECO:0000259" key="11">
    <source>
        <dbReference type="PROSITE" id="PS50222"/>
    </source>
</evidence>
<dbReference type="InterPro" id="IPR006602">
    <property type="entry name" value="DM10_dom"/>
</dbReference>
<comment type="subcellular location">
    <subcellularLocation>
        <location evidence="1">Cytoplasm</location>
        <location evidence="1">Cytoskeleton</location>
        <location evidence="1">Flagellum axoneme</location>
    </subcellularLocation>
</comment>
<name>A0A7S1KZ99_NEODS</name>
<dbReference type="EMBL" id="HBGF01002049">
    <property type="protein sequence ID" value="CAD9090269.1"/>
    <property type="molecule type" value="Transcribed_RNA"/>
</dbReference>
<dbReference type="GO" id="GO:0005509">
    <property type="term" value="F:calcium ion binding"/>
    <property type="evidence" value="ECO:0007669"/>
    <property type="project" value="InterPro"/>
</dbReference>
<keyword evidence="5" id="KW-0282">Flagellum</keyword>
<dbReference type="Gene3D" id="2.30.29.170">
    <property type="match status" value="3"/>
</dbReference>
<evidence type="ECO:0000256" key="10">
    <source>
        <dbReference type="ARBA" id="ARBA00039880"/>
    </source>
</evidence>
<reference evidence="13" key="1">
    <citation type="submission" date="2021-01" db="EMBL/GenBank/DDBJ databases">
        <authorList>
            <person name="Corre E."/>
            <person name="Pelletier E."/>
            <person name="Niang G."/>
            <person name="Scheremetjew M."/>
            <person name="Finn R."/>
            <person name="Kale V."/>
            <person name="Holt S."/>
            <person name="Cochrane G."/>
            <person name="Meng A."/>
            <person name="Brown T."/>
            <person name="Cohen L."/>
        </authorList>
    </citation>
    <scope>NUCLEOTIDE SEQUENCE</scope>
    <source>
        <strain evidence="13">CCAP 1951/1</strain>
    </source>
</reference>
<dbReference type="CDD" id="cd00051">
    <property type="entry name" value="EFh"/>
    <property type="match status" value="1"/>
</dbReference>
<proteinExistence type="predicted"/>
<dbReference type="PROSITE" id="PS50222">
    <property type="entry name" value="EF_HAND_2"/>
    <property type="match status" value="2"/>
</dbReference>
<dbReference type="InterPro" id="IPR018247">
    <property type="entry name" value="EF_Hand_1_Ca_BS"/>
</dbReference>
<dbReference type="SMART" id="SM00054">
    <property type="entry name" value="EFh"/>
    <property type="match status" value="2"/>
</dbReference>